<dbReference type="PANTHER" id="PTHR12357:SF92">
    <property type="entry name" value="YTH DOMAIN-CONTAINING FAMILY PROTEIN"/>
    <property type="match status" value="1"/>
</dbReference>
<dbReference type="Pfam" id="PF04146">
    <property type="entry name" value="YTH"/>
    <property type="match status" value="1"/>
</dbReference>
<accession>A0ABR2F573</accession>
<keyword evidence="1" id="KW-0694">RNA-binding</keyword>
<dbReference type="Gene3D" id="3.10.590.10">
    <property type="entry name" value="ph1033 like domains"/>
    <property type="match status" value="1"/>
</dbReference>
<name>A0ABR2F573_9ROSI</name>
<dbReference type="InterPro" id="IPR007275">
    <property type="entry name" value="YTH_domain"/>
</dbReference>
<protein>
    <recommendedName>
        <fullName evidence="1">YTH domain-containing family protein</fullName>
    </recommendedName>
</protein>
<dbReference type="PANTHER" id="PTHR12357">
    <property type="entry name" value="YTH YT521-B HOMOLOGY DOMAIN-CONTAINING"/>
    <property type="match status" value="1"/>
</dbReference>
<evidence type="ECO:0000313" key="3">
    <source>
        <dbReference type="EMBL" id="KAK8572131.1"/>
    </source>
</evidence>
<dbReference type="InterPro" id="IPR045168">
    <property type="entry name" value="YTH_prot"/>
</dbReference>
<proteinExistence type="inferred from homology"/>
<feature type="domain" description="YTH" evidence="2">
    <location>
        <begin position="25"/>
        <end position="93"/>
    </location>
</feature>
<evidence type="ECO:0000256" key="1">
    <source>
        <dbReference type="RuleBase" id="RU369095"/>
    </source>
</evidence>
<comment type="similarity">
    <text evidence="1">Belongs to the YTHDF family.</text>
</comment>
<reference evidence="3 4" key="1">
    <citation type="journal article" date="2024" name="G3 (Bethesda)">
        <title>Genome assembly of Hibiscus sabdariffa L. provides insights into metabolisms of medicinal natural products.</title>
        <authorList>
            <person name="Kim T."/>
        </authorList>
    </citation>
    <scope>NUCLEOTIDE SEQUENCE [LARGE SCALE GENOMIC DNA]</scope>
    <source>
        <strain evidence="3">TK-2024</strain>
        <tissue evidence="3">Old leaves</tissue>
    </source>
</reference>
<sequence length="93" mass="10445">MGGPPEYYSCRWSTKSNREAFQIVLGQLHHWLIREDDVHKSIKYNLWSSTPRGNEKLESAFEDAQKIAAGTPSIAAGQSSSYFLLMPVDNSVV</sequence>
<dbReference type="Proteomes" id="UP001472677">
    <property type="component" value="Unassembled WGS sequence"/>
</dbReference>
<evidence type="ECO:0000313" key="4">
    <source>
        <dbReference type="Proteomes" id="UP001472677"/>
    </source>
</evidence>
<comment type="function">
    <text evidence="1">Specifically recognizes and binds N6-methyladenosine (m6A)-containing RNAs, and regulates mRNA stability. M6A is a modification present at internal sites of mRNAs and some non-coding RNAs and plays a role in mRNA stability and processing.</text>
</comment>
<comment type="caution">
    <text evidence="3">The sequence shown here is derived from an EMBL/GenBank/DDBJ whole genome shotgun (WGS) entry which is preliminary data.</text>
</comment>
<dbReference type="PROSITE" id="PS50882">
    <property type="entry name" value="YTH"/>
    <property type="match status" value="1"/>
</dbReference>
<organism evidence="3 4">
    <name type="scientific">Hibiscus sabdariffa</name>
    <name type="common">roselle</name>
    <dbReference type="NCBI Taxonomy" id="183260"/>
    <lineage>
        <taxon>Eukaryota</taxon>
        <taxon>Viridiplantae</taxon>
        <taxon>Streptophyta</taxon>
        <taxon>Embryophyta</taxon>
        <taxon>Tracheophyta</taxon>
        <taxon>Spermatophyta</taxon>
        <taxon>Magnoliopsida</taxon>
        <taxon>eudicotyledons</taxon>
        <taxon>Gunneridae</taxon>
        <taxon>Pentapetalae</taxon>
        <taxon>rosids</taxon>
        <taxon>malvids</taxon>
        <taxon>Malvales</taxon>
        <taxon>Malvaceae</taxon>
        <taxon>Malvoideae</taxon>
        <taxon>Hibiscus</taxon>
    </lineage>
</organism>
<evidence type="ECO:0000259" key="2">
    <source>
        <dbReference type="PROSITE" id="PS50882"/>
    </source>
</evidence>
<keyword evidence="4" id="KW-1185">Reference proteome</keyword>
<dbReference type="EMBL" id="JBBPBM010000008">
    <property type="protein sequence ID" value="KAK8572131.1"/>
    <property type="molecule type" value="Genomic_DNA"/>
</dbReference>
<gene>
    <name evidence="3" type="ORF">V6N12_028193</name>
</gene>